<proteinExistence type="predicted"/>
<evidence type="ECO:0000256" key="1">
    <source>
        <dbReference type="SAM" id="Phobius"/>
    </source>
</evidence>
<keyword evidence="1" id="KW-1133">Transmembrane helix</keyword>
<dbReference type="Pfam" id="PF03616">
    <property type="entry name" value="Glt_symporter"/>
    <property type="match status" value="1"/>
</dbReference>
<feature type="transmembrane region" description="Helical" evidence="1">
    <location>
        <begin position="37"/>
        <end position="58"/>
    </location>
</feature>
<feature type="transmembrane region" description="Helical" evidence="1">
    <location>
        <begin position="130"/>
        <end position="152"/>
    </location>
</feature>
<protein>
    <submittedName>
        <fullName evidence="2">ESS family glutamate:Na+ symporter</fullName>
    </submittedName>
</protein>
<comment type="caution">
    <text evidence="2">The sequence shown here is derived from an EMBL/GenBank/DDBJ whole genome shotgun (WGS) entry which is preliminary data.</text>
</comment>
<dbReference type="AlphaFoldDB" id="A0A543DRC5"/>
<reference evidence="2 3" key="1">
    <citation type="submission" date="2019-06" db="EMBL/GenBank/DDBJ databases">
        <title>Sequencing the genomes of 1000 actinobacteria strains.</title>
        <authorList>
            <person name="Klenk H.-P."/>
        </authorList>
    </citation>
    <scope>NUCLEOTIDE SEQUENCE [LARGE SCALE GENOMIC DNA]</scope>
    <source>
        <strain evidence="2 3">DSM 45301</strain>
    </source>
</reference>
<feature type="transmembrane region" description="Helical" evidence="1">
    <location>
        <begin position="103"/>
        <end position="124"/>
    </location>
</feature>
<dbReference type="PANTHER" id="PTHR36178:SF1">
    <property type="entry name" value="SODIUM_GLUTAMATE SYMPORTER"/>
    <property type="match status" value="1"/>
</dbReference>
<gene>
    <name evidence="2" type="ORF">FB558_4460</name>
</gene>
<evidence type="ECO:0000313" key="2">
    <source>
        <dbReference type="EMBL" id="TQM11887.1"/>
    </source>
</evidence>
<dbReference type="GO" id="GO:0015501">
    <property type="term" value="F:glutamate:sodium symporter activity"/>
    <property type="evidence" value="ECO:0007669"/>
    <property type="project" value="InterPro"/>
</dbReference>
<feature type="transmembrane region" description="Helical" evidence="1">
    <location>
        <begin position="324"/>
        <end position="343"/>
    </location>
</feature>
<feature type="transmembrane region" description="Helical" evidence="1">
    <location>
        <begin position="64"/>
        <end position="82"/>
    </location>
</feature>
<dbReference type="PANTHER" id="PTHR36178">
    <property type="entry name" value="SLR0625 PROTEIN"/>
    <property type="match status" value="1"/>
</dbReference>
<feature type="transmembrane region" description="Helical" evidence="1">
    <location>
        <begin position="260"/>
        <end position="279"/>
    </location>
</feature>
<feature type="transmembrane region" description="Helical" evidence="1">
    <location>
        <begin position="355"/>
        <end position="376"/>
    </location>
</feature>
<evidence type="ECO:0000313" key="3">
    <source>
        <dbReference type="Proteomes" id="UP000315677"/>
    </source>
</evidence>
<dbReference type="EMBL" id="VFPA01000002">
    <property type="protein sequence ID" value="TQM11887.1"/>
    <property type="molecule type" value="Genomic_DNA"/>
</dbReference>
<organism evidence="2 3">
    <name type="scientific">Pseudonocardia kunmingensis</name>
    <dbReference type="NCBI Taxonomy" id="630975"/>
    <lineage>
        <taxon>Bacteria</taxon>
        <taxon>Bacillati</taxon>
        <taxon>Actinomycetota</taxon>
        <taxon>Actinomycetes</taxon>
        <taxon>Pseudonocardiales</taxon>
        <taxon>Pseudonocardiaceae</taxon>
        <taxon>Pseudonocardia</taxon>
    </lineage>
</organism>
<accession>A0A543DRC5</accession>
<name>A0A543DRC5_9PSEU</name>
<feature type="transmembrane region" description="Helical" evidence="1">
    <location>
        <begin position="164"/>
        <end position="185"/>
    </location>
</feature>
<feature type="transmembrane region" description="Helical" evidence="1">
    <location>
        <begin position="408"/>
        <end position="435"/>
    </location>
</feature>
<dbReference type="Proteomes" id="UP000315677">
    <property type="component" value="Unassembled WGS sequence"/>
</dbReference>
<feature type="transmembrane region" description="Helical" evidence="1">
    <location>
        <begin position="6"/>
        <end position="25"/>
    </location>
</feature>
<keyword evidence="3" id="KW-1185">Reference proteome</keyword>
<keyword evidence="1" id="KW-0472">Membrane</keyword>
<dbReference type="InterPro" id="IPR004445">
    <property type="entry name" value="GltS"/>
</dbReference>
<dbReference type="OrthoDB" id="9801557at2"/>
<keyword evidence="1" id="KW-0812">Transmembrane</keyword>
<dbReference type="RefSeq" id="WP_142056307.1">
    <property type="nucleotide sequence ID" value="NZ_VFPA01000002.1"/>
</dbReference>
<dbReference type="GO" id="GO:0015813">
    <property type="term" value="P:L-glutamate transmembrane transport"/>
    <property type="evidence" value="ECO:0007669"/>
    <property type="project" value="InterPro"/>
</dbReference>
<dbReference type="GO" id="GO:0016020">
    <property type="term" value="C:membrane"/>
    <property type="evidence" value="ECO:0007669"/>
    <property type="project" value="InterPro"/>
</dbReference>
<sequence length="454" mass="47373">MGYGPWSLLTDAGLIGALLLVGTLVRRWVVPAQRLLLPASVIAGFLGLLLGPEVLGLLPFSGQLGTYASVLIAVIFACLPFSDDTGARGFGRSTAAFSSYSMAMYALQVGLGMVLAYVLFVPVFGTPEGFGLLLFGGWAGGFGSAAAIGSVFEQAGWQEASSLAFTSATVGLLVGVVGGIIWANWGARRGHASGVGRFADLPESLRSGLVRDPERRGSIGSATTSASSIEPLGLQICLIAAVAAAAYGIAELSTAVYPQFSPPVFALAFIVGLLVKLVLRRTPAWSYTDARTMKSLSGVATDVLIVCGIASIVPRFVADYWLPLAVLSVIGLAFCLVMFRWVAPALMHGAWFEKAIFTWGWATGAVATSIALLRMVDPDLESGTLEEFGIAYLPVAPLETASVALTPLIVILGAGWAIASGWTALGLVALALPFLMGWARPRRTTARAGEERAA</sequence>